<evidence type="ECO:0000313" key="2">
    <source>
        <dbReference type="Proteomes" id="UP000017836"/>
    </source>
</evidence>
<keyword evidence="2" id="KW-1185">Reference proteome</keyword>
<name>W1NXN9_AMBTC</name>
<evidence type="ECO:0000313" key="1">
    <source>
        <dbReference type="EMBL" id="ERN00109.1"/>
    </source>
</evidence>
<sequence>MEVSGPGVGWNGLDSISIAARVLVFLGGSLGGTRLGAIWTDVDAIWTSTSTTGNGIKLWSFKSPV</sequence>
<dbReference type="Gramene" id="ERN00109">
    <property type="protein sequence ID" value="ERN00109"/>
    <property type="gene ID" value="AMTR_s00112p00071900"/>
</dbReference>
<proteinExistence type="predicted"/>
<organism evidence="1 2">
    <name type="scientific">Amborella trichopoda</name>
    <dbReference type="NCBI Taxonomy" id="13333"/>
    <lineage>
        <taxon>Eukaryota</taxon>
        <taxon>Viridiplantae</taxon>
        <taxon>Streptophyta</taxon>
        <taxon>Embryophyta</taxon>
        <taxon>Tracheophyta</taxon>
        <taxon>Spermatophyta</taxon>
        <taxon>Magnoliopsida</taxon>
        <taxon>Amborellales</taxon>
        <taxon>Amborellaceae</taxon>
        <taxon>Amborella</taxon>
    </lineage>
</organism>
<reference evidence="2" key="1">
    <citation type="journal article" date="2013" name="Science">
        <title>The Amborella genome and the evolution of flowering plants.</title>
        <authorList>
            <consortium name="Amborella Genome Project"/>
        </authorList>
    </citation>
    <scope>NUCLEOTIDE SEQUENCE [LARGE SCALE GENOMIC DNA]</scope>
</reference>
<gene>
    <name evidence="1" type="ORF">AMTR_s00112p00071900</name>
</gene>
<protein>
    <submittedName>
        <fullName evidence="1">Uncharacterized protein</fullName>
    </submittedName>
</protein>
<accession>W1NXN9</accession>
<dbReference type="EMBL" id="KI394952">
    <property type="protein sequence ID" value="ERN00109.1"/>
    <property type="molecule type" value="Genomic_DNA"/>
</dbReference>
<dbReference type="Proteomes" id="UP000017836">
    <property type="component" value="Unassembled WGS sequence"/>
</dbReference>
<dbReference type="AlphaFoldDB" id="W1NXN9"/>
<dbReference type="HOGENOM" id="CLU_2852677_0_0_1"/>